<proteinExistence type="predicted"/>
<gene>
    <name evidence="6" type="ORF">MSHOH_0953</name>
</gene>
<name>A0A0E3S9N7_9EURY</name>
<evidence type="ECO:0000259" key="5">
    <source>
        <dbReference type="Pfam" id="PF01699"/>
    </source>
</evidence>
<dbReference type="EMBL" id="CP009516">
    <property type="protein sequence ID" value="AKB77436.1"/>
    <property type="molecule type" value="Genomic_DNA"/>
</dbReference>
<sequence>MELPAAIILFVIFTAVIGTEGTRLSKTADQFADLTGLGEALVGGVLIGSIDSPAGAITSITAAYENHPELAISNAVGRYPCPDKISCSCRYQLQESKPRACSCILSESDAGYSSHDNRVYCRNTHDLGSREKGNVGS</sequence>
<dbReference type="Pfam" id="PF01699">
    <property type="entry name" value="Na_Ca_ex"/>
    <property type="match status" value="1"/>
</dbReference>
<dbReference type="HOGENOM" id="CLU_1860710_0_0_2"/>
<organism evidence="6 7">
    <name type="scientific">Methanosarcina horonobensis HB-1 = JCM 15518</name>
    <dbReference type="NCBI Taxonomy" id="1434110"/>
    <lineage>
        <taxon>Archaea</taxon>
        <taxon>Methanobacteriati</taxon>
        <taxon>Methanobacteriota</taxon>
        <taxon>Stenosarchaea group</taxon>
        <taxon>Methanomicrobia</taxon>
        <taxon>Methanosarcinales</taxon>
        <taxon>Methanosarcinaceae</taxon>
        <taxon>Methanosarcina</taxon>
    </lineage>
</organism>
<accession>A0A0E3S9N7</accession>
<dbReference type="GeneID" id="25419382"/>
<dbReference type="GO" id="GO:0016020">
    <property type="term" value="C:membrane"/>
    <property type="evidence" value="ECO:0007669"/>
    <property type="project" value="UniProtKB-SubCell"/>
</dbReference>
<dbReference type="Proteomes" id="UP000033101">
    <property type="component" value="Chromosome"/>
</dbReference>
<dbReference type="AlphaFoldDB" id="A0A0E3S9N7"/>
<keyword evidence="3" id="KW-1133">Transmembrane helix</keyword>
<dbReference type="OrthoDB" id="266725at2157"/>
<feature type="domain" description="Sodium/calcium exchanger membrane region" evidence="5">
    <location>
        <begin position="6"/>
        <end position="77"/>
    </location>
</feature>
<keyword evidence="4" id="KW-0472">Membrane</keyword>
<dbReference type="STRING" id="1434110.MSHOH_0953"/>
<reference evidence="6 7" key="1">
    <citation type="submission" date="2014-07" db="EMBL/GenBank/DDBJ databases">
        <title>Methanogenic archaea and the global carbon cycle.</title>
        <authorList>
            <person name="Henriksen J.R."/>
            <person name="Luke J."/>
            <person name="Reinhart S."/>
            <person name="Benedict M.N."/>
            <person name="Youngblut N.D."/>
            <person name="Metcalf M.E."/>
            <person name="Whitaker R.J."/>
            <person name="Metcalf W.W."/>
        </authorList>
    </citation>
    <scope>NUCLEOTIDE SEQUENCE [LARGE SCALE GENOMIC DNA]</scope>
    <source>
        <strain evidence="6 7">HB-1</strain>
    </source>
</reference>
<comment type="subcellular location">
    <subcellularLocation>
        <location evidence="1">Membrane</location>
        <topology evidence="1">Multi-pass membrane protein</topology>
    </subcellularLocation>
</comment>
<evidence type="ECO:0000313" key="6">
    <source>
        <dbReference type="EMBL" id="AKB77436.1"/>
    </source>
</evidence>
<dbReference type="RefSeq" id="WP_052730719.1">
    <property type="nucleotide sequence ID" value="NZ_CP009516.1"/>
</dbReference>
<evidence type="ECO:0000256" key="1">
    <source>
        <dbReference type="ARBA" id="ARBA00004141"/>
    </source>
</evidence>
<evidence type="ECO:0000256" key="3">
    <source>
        <dbReference type="ARBA" id="ARBA00022989"/>
    </source>
</evidence>
<evidence type="ECO:0000256" key="2">
    <source>
        <dbReference type="ARBA" id="ARBA00022692"/>
    </source>
</evidence>
<protein>
    <submittedName>
        <fullName evidence="6">Sodium/calcium antiporter</fullName>
    </submittedName>
</protein>
<evidence type="ECO:0000256" key="4">
    <source>
        <dbReference type="ARBA" id="ARBA00023136"/>
    </source>
</evidence>
<dbReference type="GO" id="GO:0055085">
    <property type="term" value="P:transmembrane transport"/>
    <property type="evidence" value="ECO:0007669"/>
    <property type="project" value="InterPro"/>
</dbReference>
<dbReference type="KEGG" id="mhor:MSHOH_0953"/>
<keyword evidence="7" id="KW-1185">Reference proteome</keyword>
<dbReference type="InterPro" id="IPR004837">
    <property type="entry name" value="NaCa_Exmemb"/>
</dbReference>
<keyword evidence="2" id="KW-0812">Transmembrane</keyword>
<evidence type="ECO:0000313" key="7">
    <source>
        <dbReference type="Proteomes" id="UP000033101"/>
    </source>
</evidence>
<dbReference type="PATRIC" id="fig|1434110.4.peg.1185"/>